<dbReference type="Proteomes" id="UP001194468">
    <property type="component" value="Unassembled WGS sequence"/>
</dbReference>
<feature type="compositionally biased region" description="Basic and acidic residues" evidence="1">
    <location>
        <begin position="60"/>
        <end position="71"/>
    </location>
</feature>
<name>A0AAD4BY33_BOLED</name>
<proteinExistence type="predicted"/>
<reference evidence="2" key="1">
    <citation type="submission" date="2019-10" db="EMBL/GenBank/DDBJ databases">
        <authorList>
            <consortium name="DOE Joint Genome Institute"/>
            <person name="Kuo A."/>
            <person name="Miyauchi S."/>
            <person name="Kiss E."/>
            <person name="Drula E."/>
            <person name="Kohler A."/>
            <person name="Sanchez-Garcia M."/>
            <person name="Andreopoulos B."/>
            <person name="Barry K.W."/>
            <person name="Bonito G."/>
            <person name="Buee M."/>
            <person name="Carver A."/>
            <person name="Chen C."/>
            <person name="Cichocki N."/>
            <person name="Clum A."/>
            <person name="Culley D."/>
            <person name="Crous P.W."/>
            <person name="Fauchery L."/>
            <person name="Girlanda M."/>
            <person name="Hayes R."/>
            <person name="Keri Z."/>
            <person name="LaButti K."/>
            <person name="Lipzen A."/>
            <person name="Lombard V."/>
            <person name="Magnuson J."/>
            <person name="Maillard F."/>
            <person name="Morin E."/>
            <person name="Murat C."/>
            <person name="Nolan M."/>
            <person name="Ohm R."/>
            <person name="Pangilinan J."/>
            <person name="Pereira M."/>
            <person name="Perotto S."/>
            <person name="Peter M."/>
            <person name="Riley R."/>
            <person name="Sitrit Y."/>
            <person name="Stielow B."/>
            <person name="Szollosi G."/>
            <person name="Zifcakova L."/>
            <person name="Stursova M."/>
            <person name="Spatafora J.W."/>
            <person name="Tedersoo L."/>
            <person name="Vaario L.-M."/>
            <person name="Yamada A."/>
            <person name="Yan M."/>
            <person name="Wang P."/>
            <person name="Xu J."/>
            <person name="Bruns T."/>
            <person name="Baldrian P."/>
            <person name="Vilgalys R."/>
            <person name="Henrissat B."/>
            <person name="Grigoriev I.V."/>
            <person name="Hibbett D."/>
            <person name="Nagy L.G."/>
            <person name="Martin F.M."/>
        </authorList>
    </citation>
    <scope>NUCLEOTIDE SEQUENCE</scope>
    <source>
        <strain evidence="2">BED1</strain>
    </source>
</reference>
<sequence length="71" mass="8101">MMLARPSCALQRSFVVRSTCTPSRLDRRSGTKADRRGRPQTETKQTQTQADAHGRQQGKKGTERDRQRLTD</sequence>
<dbReference type="EMBL" id="WHUW01000008">
    <property type="protein sequence ID" value="KAF8442902.1"/>
    <property type="molecule type" value="Genomic_DNA"/>
</dbReference>
<keyword evidence="3" id="KW-1185">Reference proteome</keyword>
<accession>A0AAD4BY33</accession>
<feature type="region of interest" description="Disordered" evidence="1">
    <location>
        <begin position="21"/>
        <end position="71"/>
    </location>
</feature>
<evidence type="ECO:0000313" key="2">
    <source>
        <dbReference type="EMBL" id="KAF8442902.1"/>
    </source>
</evidence>
<reference evidence="2" key="2">
    <citation type="journal article" date="2020" name="Nat. Commun.">
        <title>Large-scale genome sequencing of mycorrhizal fungi provides insights into the early evolution of symbiotic traits.</title>
        <authorList>
            <person name="Miyauchi S."/>
            <person name="Kiss E."/>
            <person name="Kuo A."/>
            <person name="Drula E."/>
            <person name="Kohler A."/>
            <person name="Sanchez-Garcia M."/>
            <person name="Morin E."/>
            <person name="Andreopoulos B."/>
            <person name="Barry K.W."/>
            <person name="Bonito G."/>
            <person name="Buee M."/>
            <person name="Carver A."/>
            <person name="Chen C."/>
            <person name="Cichocki N."/>
            <person name="Clum A."/>
            <person name="Culley D."/>
            <person name="Crous P.W."/>
            <person name="Fauchery L."/>
            <person name="Girlanda M."/>
            <person name="Hayes R.D."/>
            <person name="Keri Z."/>
            <person name="LaButti K."/>
            <person name="Lipzen A."/>
            <person name="Lombard V."/>
            <person name="Magnuson J."/>
            <person name="Maillard F."/>
            <person name="Murat C."/>
            <person name="Nolan M."/>
            <person name="Ohm R.A."/>
            <person name="Pangilinan J."/>
            <person name="Pereira M.F."/>
            <person name="Perotto S."/>
            <person name="Peter M."/>
            <person name="Pfister S."/>
            <person name="Riley R."/>
            <person name="Sitrit Y."/>
            <person name="Stielow J.B."/>
            <person name="Szollosi G."/>
            <person name="Zifcakova L."/>
            <person name="Stursova M."/>
            <person name="Spatafora J.W."/>
            <person name="Tedersoo L."/>
            <person name="Vaario L.M."/>
            <person name="Yamada A."/>
            <person name="Yan M."/>
            <person name="Wang P."/>
            <person name="Xu J."/>
            <person name="Bruns T."/>
            <person name="Baldrian P."/>
            <person name="Vilgalys R."/>
            <person name="Dunand C."/>
            <person name="Henrissat B."/>
            <person name="Grigoriev I.V."/>
            <person name="Hibbett D."/>
            <person name="Nagy L.G."/>
            <person name="Martin F.M."/>
        </authorList>
    </citation>
    <scope>NUCLEOTIDE SEQUENCE</scope>
    <source>
        <strain evidence="2">BED1</strain>
    </source>
</reference>
<dbReference type="AlphaFoldDB" id="A0AAD4BY33"/>
<comment type="caution">
    <text evidence="2">The sequence shown here is derived from an EMBL/GenBank/DDBJ whole genome shotgun (WGS) entry which is preliminary data.</text>
</comment>
<organism evidence="2 3">
    <name type="scientific">Boletus edulis BED1</name>
    <dbReference type="NCBI Taxonomy" id="1328754"/>
    <lineage>
        <taxon>Eukaryota</taxon>
        <taxon>Fungi</taxon>
        <taxon>Dikarya</taxon>
        <taxon>Basidiomycota</taxon>
        <taxon>Agaricomycotina</taxon>
        <taxon>Agaricomycetes</taxon>
        <taxon>Agaricomycetidae</taxon>
        <taxon>Boletales</taxon>
        <taxon>Boletineae</taxon>
        <taxon>Boletaceae</taxon>
        <taxon>Boletoideae</taxon>
        <taxon>Boletus</taxon>
    </lineage>
</organism>
<gene>
    <name evidence="2" type="ORF">L210DRAFT_3534360</name>
</gene>
<feature type="compositionally biased region" description="Basic and acidic residues" evidence="1">
    <location>
        <begin position="24"/>
        <end position="41"/>
    </location>
</feature>
<evidence type="ECO:0000313" key="3">
    <source>
        <dbReference type="Proteomes" id="UP001194468"/>
    </source>
</evidence>
<evidence type="ECO:0000256" key="1">
    <source>
        <dbReference type="SAM" id="MobiDB-lite"/>
    </source>
</evidence>
<protein>
    <submittedName>
        <fullName evidence="2">Uncharacterized protein</fullName>
    </submittedName>
</protein>